<reference evidence="1" key="2">
    <citation type="submission" date="2007-04" db="EMBL/GenBank/DDBJ databases">
        <title>The genome of the human body louse.</title>
        <authorList>
            <consortium name="The Human Body Louse Genome Consortium"/>
            <person name="Kirkness E."/>
            <person name="Walenz B."/>
            <person name="Hass B."/>
            <person name="Bruggner R."/>
            <person name="Strausberg R."/>
        </authorList>
    </citation>
    <scope>NUCLEOTIDE SEQUENCE</scope>
    <source>
        <strain evidence="1">USDA</strain>
    </source>
</reference>
<sequence length="111" mass="12600">MWRRASCEQQLDTRNPVHIPEPGTGTVPICGRIPIPLDRAARLRSRVRDRVRNGIRRGNPTKPGDAVWRSRKSFLFSMSVRVPWNPLAGRYGLEREEHRSCGGVGILQYGP</sequence>
<organism>
    <name type="scientific">Pediculus humanus subsp. corporis</name>
    <name type="common">Body louse</name>
    <dbReference type="NCBI Taxonomy" id="121224"/>
    <lineage>
        <taxon>Eukaryota</taxon>
        <taxon>Metazoa</taxon>
        <taxon>Ecdysozoa</taxon>
        <taxon>Arthropoda</taxon>
        <taxon>Hexapoda</taxon>
        <taxon>Insecta</taxon>
        <taxon>Pterygota</taxon>
        <taxon>Neoptera</taxon>
        <taxon>Paraneoptera</taxon>
        <taxon>Psocodea</taxon>
        <taxon>Troctomorpha</taxon>
        <taxon>Phthiraptera</taxon>
        <taxon>Anoplura</taxon>
        <taxon>Pediculidae</taxon>
        <taxon>Pediculus</taxon>
    </lineage>
</organism>
<dbReference type="EMBL" id="DS235250">
    <property type="protein sequence ID" value="EEB14005.1"/>
    <property type="molecule type" value="Genomic_DNA"/>
</dbReference>
<dbReference type="Proteomes" id="UP000009046">
    <property type="component" value="Unassembled WGS sequence"/>
</dbReference>
<dbReference type="HOGENOM" id="CLU_2161381_0_0_1"/>
<dbReference type="VEuPathDB" id="VectorBase:PHUM269490"/>
<dbReference type="EnsemblMetazoa" id="PHUM269490-RA">
    <property type="protein sequence ID" value="PHUM269490-PA"/>
    <property type="gene ID" value="PHUM269490"/>
</dbReference>
<evidence type="ECO:0000313" key="1">
    <source>
        <dbReference type="EMBL" id="EEB14005.1"/>
    </source>
</evidence>
<reference evidence="1" key="1">
    <citation type="submission" date="2007-04" db="EMBL/GenBank/DDBJ databases">
        <title>Annotation of Pediculus humanus corporis strain USDA.</title>
        <authorList>
            <person name="Kirkness E."/>
            <person name="Hannick L."/>
            <person name="Hass B."/>
            <person name="Bruggner R."/>
            <person name="Lawson D."/>
            <person name="Bidwell S."/>
            <person name="Joardar V."/>
            <person name="Caler E."/>
            <person name="Walenz B."/>
            <person name="Inman J."/>
            <person name="Schobel S."/>
            <person name="Galinsky K."/>
            <person name="Amedeo P."/>
            <person name="Strausberg R."/>
        </authorList>
    </citation>
    <scope>NUCLEOTIDE SEQUENCE</scope>
    <source>
        <strain evidence="1">USDA</strain>
    </source>
</reference>
<dbReference type="OrthoDB" id="1742748at2759"/>
<reference evidence="2" key="3">
    <citation type="submission" date="2020-05" db="UniProtKB">
        <authorList>
            <consortium name="EnsemblMetazoa"/>
        </authorList>
    </citation>
    <scope>IDENTIFICATION</scope>
    <source>
        <strain evidence="2">USDA</strain>
    </source>
</reference>
<gene>
    <name evidence="2" type="primary">8238951</name>
    <name evidence="1" type="ORF">Phum_PHUM269490</name>
</gene>
<accession>E0VKU9</accession>
<evidence type="ECO:0000313" key="3">
    <source>
        <dbReference type="Proteomes" id="UP000009046"/>
    </source>
</evidence>
<protein>
    <submittedName>
        <fullName evidence="1 2">Uncharacterized protein</fullName>
    </submittedName>
</protein>
<name>E0VKU9_PEDHC</name>
<dbReference type="InParanoid" id="E0VKU9"/>
<proteinExistence type="predicted"/>
<dbReference type="KEGG" id="phu:Phum_PHUM269490"/>
<keyword evidence="3" id="KW-1185">Reference proteome</keyword>
<dbReference type="AlphaFoldDB" id="E0VKU9"/>
<evidence type="ECO:0000313" key="2">
    <source>
        <dbReference type="EnsemblMetazoa" id="PHUM269490-PA"/>
    </source>
</evidence>
<dbReference type="EMBL" id="AAZO01003111">
    <property type="status" value="NOT_ANNOTATED_CDS"/>
    <property type="molecule type" value="Genomic_DNA"/>
</dbReference>